<accession>A0AAN6JBD6</accession>
<evidence type="ECO:0000259" key="4">
    <source>
        <dbReference type="Pfam" id="PF04825"/>
    </source>
</evidence>
<feature type="compositionally biased region" description="Polar residues" evidence="3">
    <location>
        <begin position="319"/>
        <end position="328"/>
    </location>
</feature>
<feature type="region of interest" description="Disordered" evidence="3">
    <location>
        <begin position="268"/>
        <end position="340"/>
    </location>
</feature>
<keyword evidence="2" id="KW-0539">Nucleus</keyword>
<dbReference type="GO" id="GO:0007064">
    <property type="term" value="P:mitotic sister chromatid cohesion"/>
    <property type="evidence" value="ECO:0007669"/>
    <property type="project" value="TreeGrafter"/>
</dbReference>
<dbReference type="PANTHER" id="PTHR12585">
    <property type="entry name" value="SCC1 / RAD21 FAMILY MEMBER"/>
    <property type="match status" value="1"/>
</dbReference>
<evidence type="ECO:0000256" key="3">
    <source>
        <dbReference type="SAM" id="MobiDB-lite"/>
    </source>
</evidence>
<feature type="domain" description="Rad21/Rec8-like protein N-terminal" evidence="4">
    <location>
        <begin position="18"/>
        <end position="119"/>
    </location>
</feature>
<dbReference type="Proteomes" id="UP001168146">
    <property type="component" value="Unassembled WGS sequence"/>
</dbReference>
<dbReference type="GO" id="GO:0003682">
    <property type="term" value="F:chromatin binding"/>
    <property type="evidence" value="ECO:0007669"/>
    <property type="project" value="TreeGrafter"/>
</dbReference>
<name>A0AAN6JBD6_9PEZI</name>
<protein>
    <submittedName>
        <fullName evidence="5">R8 protein</fullName>
    </submittedName>
</protein>
<evidence type="ECO:0000256" key="1">
    <source>
        <dbReference type="ARBA" id="ARBA00004123"/>
    </source>
</evidence>
<dbReference type="GO" id="GO:0005634">
    <property type="term" value="C:nucleus"/>
    <property type="evidence" value="ECO:0007669"/>
    <property type="project" value="UniProtKB-SubCell"/>
</dbReference>
<evidence type="ECO:0000256" key="2">
    <source>
        <dbReference type="ARBA" id="ARBA00023242"/>
    </source>
</evidence>
<proteinExistence type="predicted"/>
<dbReference type="Pfam" id="PF04825">
    <property type="entry name" value="Rad21_Rec8_N"/>
    <property type="match status" value="1"/>
</dbReference>
<gene>
    <name evidence="5" type="primary">rec8_1</name>
    <name evidence="5" type="ORF">LTR82_005733</name>
</gene>
<dbReference type="AlphaFoldDB" id="A0AAN6JBD6"/>
<dbReference type="PANTHER" id="PTHR12585:SF70">
    <property type="entry name" value="RAD21_REC8 N TERMINAL DOMAIN PROTEIN (AFU_ORTHOLOGUE AFUA_6G02900)"/>
    <property type="match status" value="1"/>
</dbReference>
<sequence>MHSEEWYGFEATMCIIVLTSRKYGVATVWLVATLGAKSTHKRVSRKAILDVDVQKACDTIERPEAPMALRLQSNLLYGVTRVYSQQCGYVLTDAEAAKNNMKAIFRVIRASGLEAEGGTKARADQLLLPDDPNFLPDFDLVPIDLEQLDLNFDPSSIHAAEESQRSTLSPHNSQLVFGSQDSLPMLNIPGRSSSLFGGPVGGGGSFGIRGDSGAGMGLRHRDELFLDDDLGITVEPDGTMRFSEEPVRRSVPSSERADRIGVDKAGARLDAGHEGGGLGRSVPDQPDADGFMALQDDDNFGLHNGDNKSSARRNGTDEVLQQHTTSETVAAPARRRNKPAPKVLTVDTTMELRNGDLARWNTEYVANMLEVTRHKHASRATTIAKDNARHWVLGAGSLGALSQSDMLVNGPLGMFSGARLLEALTGMDLTGSGDKRGRNLSDDDDEEGKRKRSRTIGEAPSDELGRGLEHQYDDGYIANTGDDYTGVEQGREAPTPLDDRHLSSIFPWNRSTGGSRRPTGVFTSATLAGAAGIGTPAGVGLPMSRRASRLQSASPLVGRALAGTAAAALAEAGMDDLGLEQDLYGADMDLAMSGLTSEFELFGPAAEVDTQTAAQSQWQRAALDTESAHFLGFVQAAIAEADARHGQLGAGDEDDGEMVGSVEFGELLPPERNTCVVAAQALLHVLTLGTKGLLEVEQEEAFGGITLRAVAV</sequence>
<reference evidence="5" key="1">
    <citation type="submission" date="2021-12" db="EMBL/GenBank/DDBJ databases">
        <title>Black yeast isolated from Biological Soil Crust.</title>
        <authorList>
            <person name="Kurbessoian T."/>
        </authorList>
    </citation>
    <scope>NUCLEOTIDE SEQUENCE</scope>
    <source>
        <strain evidence="5">CCFEE 5208</strain>
    </source>
</reference>
<evidence type="ECO:0000313" key="6">
    <source>
        <dbReference type="Proteomes" id="UP001168146"/>
    </source>
</evidence>
<feature type="region of interest" description="Disordered" evidence="3">
    <location>
        <begin position="428"/>
        <end position="517"/>
    </location>
</feature>
<dbReference type="GO" id="GO:0030892">
    <property type="term" value="C:mitotic cohesin complex"/>
    <property type="evidence" value="ECO:0007669"/>
    <property type="project" value="TreeGrafter"/>
</dbReference>
<dbReference type="InterPro" id="IPR039781">
    <property type="entry name" value="Rad21/Rec8-like"/>
</dbReference>
<dbReference type="InterPro" id="IPR006910">
    <property type="entry name" value="Rad21_Rec8_N"/>
</dbReference>
<evidence type="ECO:0000313" key="5">
    <source>
        <dbReference type="EMBL" id="KAK0323373.1"/>
    </source>
</evidence>
<organism evidence="5 6">
    <name type="scientific">Friedmanniomyces endolithicus</name>
    <dbReference type="NCBI Taxonomy" id="329885"/>
    <lineage>
        <taxon>Eukaryota</taxon>
        <taxon>Fungi</taxon>
        <taxon>Dikarya</taxon>
        <taxon>Ascomycota</taxon>
        <taxon>Pezizomycotina</taxon>
        <taxon>Dothideomycetes</taxon>
        <taxon>Dothideomycetidae</taxon>
        <taxon>Mycosphaerellales</taxon>
        <taxon>Teratosphaeriaceae</taxon>
        <taxon>Friedmanniomyces</taxon>
    </lineage>
</organism>
<comment type="caution">
    <text evidence="5">The sequence shown here is derived from an EMBL/GenBank/DDBJ whole genome shotgun (WGS) entry which is preliminary data.</text>
</comment>
<feature type="compositionally biased region" description="Basic and acidic residues" evidence="3">
    <location>
        <begin position="463"/>
        <end position="473"/>
    </location>
</feature>
<dbReference type="EMBL" id="JASUXU010000013">
    <property type="protein sequence ID" value="KAK0323373.1"/>
    <property type="molecule type" value="Genomic_DNA"/>
</dbReference>
<dbReference type="CDD" id="cd21789">
    <property type="entry name" value="Rad21_Rec8_M_SpRec8p-like"/>
    <property type="match status" value="1"/>
</dbReference>
<comment type="subcellular location">
    <subcellularLocation>
        <location evidence="1">Nucleus</location>
    </subcellularLocation>
</comment>